<keyword evidence="1" id="KW-0472">Membrane</keyword>
<dbReference type="EMBL" id="JBHULH010000009">
    <property type="protein sequence ID" value="MFD2568411.1"/>
    <property type="molecule type" value="Genomic_DNA"/>
</dbReference>
<feature type="transmembrane region" description="Helical" evidence="1">
    <location>
        <begin position="28"/>
        <end position="46"/>
    </location>
</feature>
<keyword evidence="1" id="KW-0812">Transmembrane</keyword>
<evidence type="ECO:0000313" key="2">
    <source>
        <dbReference type="EMBL" id="MFD2568411.1"/>
    </source>
</evidence>
<keyword evidence="3" id="KW-1185">Reference proteome</keyword>
<protein>
    <submittedName>
        <fullName evidence="2">Uncharacterized protein</fullName>
    </submittedName>
</protein>
<evidence type="ECO:0000256" key="1">
    <source>
        <dbReference type="SAM" id="Phobius"/>
    </source>
</evidence>
<dbReference type="RefSeq" id="WP_379667118.1">
    <property type="nucleotide sequence ID" value="NZ_JBHULH010000009.1"/>
</dbReference>
<proteinExistence type="predicted"/>
<name>A0ABW5LVZ6_9FLAO</name>
<organism evidence="2 3">
    <name type="scientific">Pseudotenacibaculum haliotis</name>
    <dbReference type="NCBI Taxonomy" id="1862138"/>
    <lineage>
        <taxon>Bacteria</taxon>
        <taxon>Pseudomonadati</taxon>
        <taxon>Bacteroidota</taxon>
        <taxon>Flavobacteriia</taxon>
        <taxon>Flavobacteriales</taxon>
        <taxon>Flavobacteriaceae</taxon>
        <taxon>Pseudotenacibaculum</taxon>
    </lineage>
</organism>
<evidence type="ECO:0000313" key="3">
    <source>
        <dbReference type="Proteomes" id="UP001597508"/>
    </source>
</evidence>
<accession>A0ABW5LVZ6</accession>
<gene>
    <name evidence="2" type="ORF">ACFSRZ_13625</name>
</gene>
<reference evidence="3" key="1">
    <citation type="journal article" date="2019" name="Int. J. Syst. Evol. Microbiol.">
        <title>The Global Catalogue of Microorganisms (GCM) 10K type strain sequencing project: providing services to taxonomists for standard genome sequencing and annotation.</title>
        <authorList>
            <consortium name="The Broad Institute Genomics Platform"/>
            <consortium name="The Broad Institute Genome Sequencing Center for Infectious Disease"/>
            <person name="Wu L."/>
            <person name="Ma J."/>
        </authorList>
    </citation>
    <scope>NUCLEOTIDE SEQUENCE [LARGE SCALE GENOMIC DNA]</scope>
    <source>
        <strain evidence="3">KCTC 52127</strain>
    </source>
</reference>
<dbReference type="Proteomes" id="UP001597508">
    <property type="component" value="Unassembled WGS sequence"/>
</dbReference>
<keyword evidence="1" id="KW-1133">Transmembrane helix</keyword>
<sequence>MGLVIMIVAAVLVAVVLAIVVVKFLPLKLRWVASLLLLFIAFFLVYKIYDGVMKPINFDKEKTVRFAKVIKNLKIIRDAEVAYYEVNGDYTKDKAALISFIDTAKRAIIETRDTVVKVNKGSKWQPVMVDVEKRVKDTIGYEPILDDFKDRDYKNMFKVPGVDGKEFDLEVGKVEKVAGLEVPVFEAKTDKESILKGMDKSLVKQEKEAVTTDQIKGEFVTVGSLTEVTTGGNWPPSYDKGDAKKKSN</sequence>
<comment type="caution">
    <text evidence="2">The sequence shown here is derived from an EMBL/GenBank/DDBJ whole genome shotgun (WGS) entry which is preliminary data.</text>
</comment>